<dbReference type="AlphaFoldDB" id="A0A1S6HP98"/>
<proteinExistence type="predicted"/>
<name>A0A1S6HP98_9GAMM</name>
<accession>A0A1S6HP98</accession>
<protein>
    <recommendedName>
        <fullName evidence="4">DUF3568 domain-containing protein</fullName>
    </recommendedName>
</protein>
<dbReference type="Proteomes" id="UP000189545">
    <property type="component" value="Chromosome"/>
</dbReference>
<evidence type="ECO:0000256" key="1">
    <source>
        <dbReference type="SAM" id="SignalP"/>
    </source>
</evidence>
<evidence type="ECO:0000313" key="3">
    <source>
        <dbReference type="Proteomes" id="UP000189545"/>
    </source>
</evidence>
<dbReference type="OrthoDB" id="6264739at2"/>
<keyword evidence="1" id="KW-0732">Signal</keyword>
<reference evidence="2 3" key="1">
    <citation type="submission" date="2016-03" db="EMBL/GenBank/DDBJ databases">
        <title>Complete genome sequence of Shewanella psychrophila WP2, a deep sea bacterium isolated from west Pacific sediment.</title>
        <authorList>
            <person name="Xu G."/>
            <person name="Jian H."/>
        </authorList>
    </citation>
    <scope>NUCLEOTIDE SEQUENCE [LARGE SCALE GENOMIC DNA]</scope>
    <source>
        <strain evidence="2 3">WP2</strain>
    </source>
</reference>
<dbReference type="RefSeq" id="WP_077752509.1">
    <property type="nucleotide sequence ID" value="NZ_CP014782.1"/>
</dbReference>
<sequence>MKKLVIMLLISLSVSGCAGIATIGAVMYYKSQNHEVASVDIEAPAKNVYQVAIKTIQGKPNVTIVNKNDSAMQLDILKNETSGSIKVTALNSKLSQLTIVSDLTADNETTPLSAVLKICNELKVKCEQTK</sequence>
<evidence type="ECO:0000313" key="2">
    <source>
        <dbReference type="EMBL" id="AQS37328.1"/>
    </source>
</evidence>
<organism evidence="2 3">
    <name type="scientific">Shewanella psychrophila</name>
    <dbReference type="NCBI Taxonomy" id="225848"/>
    <lineage>
        <taxon>Bacteria</taxon>
        <taxon>Pseudomonadati</taxon>
        <taxon>Pseudomonadota</taxon>
        <taxon>Gammaproteobacteria</taxon>
        <taxon>Alteromonadales</taxon>
        <taxon>Shewanellaceae</taxon>
        <taxon>Shewanella</taxon>
    </lineage>
</organism>
<feature type="signal peptide" evidence="1">
    <location>
        <begin position="1"/>
        <end position="18"/>
    </location>
</feature>
<dbReference type="EMBL" id="CP014782">
    <property type="protein sequence ID" value="AQS37328.1"/>
    <property type="molecule type" value="Genomic_DNA"/>
</dbReference>
<dbReference type="PROSITE" id="PS51257">
    <property type="entry name" value="PROKAR_LIPOPROTEIN"/>
    <property type="match status" value="1"/>
</dbReference>
<feature type="chain" id="PRO_5012932958" description="DUF3568 domain-containing protein" evidence="1">
    <location>
        <begin position="19"/>
        <end position="130"/>
    </location>
</feature>
<keyword evidence="3" id="KW-1185">Reference proteome</keyword>
<dbReference type="KEGG" id="spsw:Sps_02170"/>
<evidence type="ECO:0008006" key="4">
    <source>
        <dbReference type="Google" id="ProtNLM"/>
    </source>
</evidence>
<gene>
    <name evidence="2" type="ORF">Sps_02170</name>
</gene>